<dbReference type="Proteomes" id="UP000680279">
    <property type="component" value="Unassembled WGS sequence"/>
</dbReference>
<evidence type="ECO:0000259" key="1">
    <source>
        <dbReference type="Pfam" id="PF00903"/>
    </source>
</evidence>
<dbReference type="PANTHER" id="PTHR33990:SF4">
    <property type="entry name" value="PHNB-LIKE DOMAIN-CONTAINING PROTEIN"/>
    <property type="match status" value="1"/>
</dbReference>
<protein>
    <submittedName>
        <fullName evidence="2">VOC family protein</fullName>
    </submittedName>
</protein>
<dbReference type="SUPFAM" id="SSF54593">
    <property type="entry name" value="Glyoxalase/Bleomycin resistance protein/Dihydroxybiphenyl dioxygenase"/>
    <property type="match status" value="1"/>
</dbReference>
<dbReference type="Gene3D" id="3.10.180.10">
    <property type="entry name" value="2,3-Dihydroxybiphenyl 1,2-Dioxygenase, domain 1"/>
    <property type="match status" value="1"/>
</dbReference>
<dbReference type="RefSeq" id="WP_212962462.1">
    <property type="nucleotide sequence ID" value="NZ_BOQT01000003.1"/>
</dbReference>
<dbReference type="Pfam" id="PF00903">
    <property type="entry name" value="Glyoxalase"/>
    <property type="match status" value="1"/>
</dbReference>
<dbReference type="EMBL" id="BOQT01000003">
    <property type="protein sequence ID" value="GIN20262.1"/>
    <property type="molecule type" value="Genomic_DNA"/>
</dbReference>
<reference evidence="2 3" key="1">
    <citation type="submission" date="2021-03" db="EMBL/GenBank/DDBJ databases">
        <title>Antimicrobial resistance genes in bacteria isolated from Japanese honey, and their potential for conferring macrolide and lincosamide resistance in the American foulbrood pathogen Paenibacillus larvae.</title>
        <authorList>
            <person name="Okamoto M."/>
            <person name="Kumagai M."/>
            <person name="Kanamori H."/>
            <person name="Takamatsu D."/>
        </authorList>
    </citation>
    <scope>NUCLEOTIDE SEQUENCE [LARGE SCALE GENOMIC DNA]</scope>
    <source>
        <strain evidence="2 3">J1TS3</strain>
    </source>
</reference>
<evidence type="ECO:0000313" key="2">
    <source>
        <dbReference type="EMBL" id="GIN20262.1"/>
    </source>
</evidence>
<organism evidence="2 3">
    <name type="scientific">Siminovitchia fordii</name>
    <dbReference type="NCBI Taxonomy" id="254759"/>
    <lineage>
        <taxon>Bacteria</taxon>
        <taxon>Bacillati</taxon>
        <taxon>Bacillota</taxon>
        <taxon>Bacilli</taxon>
        <taxon>Bacillales</taxon>
        <taxon>Bacillaceae</taxon>
        <taxon>Siminovitchia</taxon>
    </lineage>
</organism>
<name>A0ABQ4K3D7_9BACI</name>
<gene>
    <name evidence="2" type="ORF">J1TS3_13960</name>
</gene>
<keyword evidence="3" id="KW-1185">Reference proteome</keyword>
<comment type="caution">
    <text evidence="2">The sequence shown here is derived from an EMBL/GenBank/DDBJ whole genome shotgun (WGS) entry which is preliminary data.</text>
</comment>
<proteinExistence type="predicted"/>
<dbReference type="InterPro" id="IPR004360">
    <property type="entry name" value="Glyas_Fos-R_dOase_dom"/>
</dbReference>
<dbReference type="PANTHER" id="PTHR33990">
    <property type="entry name" value="PROTEIN YJDN-RELATED"/>
    <property type="match status" value="1"/>
</dbReference>
<accession>A0ABQ4K3D7</accession>
<feature type="domain" description="Glyoxalase/fosfomycin resistance/dioxygenase" evidence="1">
    <location>
        <begin position="13"/>
        <end position="140"/>
    </location>
</feature>
<evidence type="ECO:0000313" key="3">
    <source>
        <dbReference type="Proteomes" id="UP000680279"/>
    </source>
</evidence>
<sequence>MIVEVIPFLSLNGNAAAAIRFYEKYLGAKVLLKKNYKEMKLMNPNFSYEKGQDEYITHSVLQIGSNKLMIAEEEMDTTQPWQLGNSFSLCIQSKDKDVIQNLYETLVKNEKVTVLMPFEKNVFSPGYGIIRDPFGIVIQLCVTVHDF</sequence>
<dbReference type="InterPro" id="IPR029068">
    <property type="entry name" value="Glyas_Bleomycin-R_OHBP_Dase"/>
</dbReference>